<evidence type="ECO:0000313" key="3">
    <source>
        <dbReference type="WBParaSite" id="PgR016_g049_t01"/>
    </source>
</evidence>
<protein>
    <submittedName>
        <fullName evidence="3 4">Uncharacterized protein</fullName>
    </submittedName>
</protein>
<dbReference type="Proteomes" id="UP000887569">
    <property type="component" value="Unplaced"/>
</dbReference>
<dbReference type="WBParaSite" id="PgR016_g049_t01">
    <property type="protein sequence ID" value="PgR016_g049_t01"/>
    <property type="gene ID" value="PgR016_g049"/>
</dbReference>
<dbReference type="WBParaSite" id="PgR016_g049_t02">
    <property type="protein sequence ID" value="PgR016_g049_t02"/>
    <property type="gene ID" value="PgR016_g049"/>
</dbReference>
<proteinExistence type="predicted"/>
<name>A0A915AUQ8_PARUN</name>
<reference evidence="3 4" key="1">
    <citation type="submission" date="2022-11" db="UniProtKB">
        <authorList>
            <consortium name="WormBaseParasite"/>
        </authorList>
    </citation>
    <scope>IDENTIFICATION</scope>
</reference>
<sequence length="92" mass="10310">MKKNMATLGETRSQKKNAEKNINSLSRTRSATMSVVRLQIAMFEHRVEQLYRCGSLRASSKENSPHDLRALQHHRVDVGFDGISADSSSPIP</sequence>
<organism evidence="2 3">
    <name type="scientific">Parascaris univalens</name>
    <name type="common">Nematode worm</name>
    <dbReference type="NCBI Taxonomy" id="6257"/>
    <lineage>
        <taxon>Eukaryota</taxon>
        <taxon>Metazoa</taxon>
        <taxon>Ecdysozoa</taxon>
        <taxon>Nematoda</taxon>
        <taxon>Chromadorea</taxon>
        <taxon>Rhabditida</taxon>
        <taxon>Spirurina</taxon>
        <taxon>Ascaridomorpha</taxon>
        <taxon>Ascaridoidea</taxon>
        <taxon>Ascarididae</taxon>
        <taxon>Parascaris</taxon>
    </lineage>
</organism>
<evidence type="ECO:0000256" key="1">
    <source>
        <dbReference type="SAM" id="MobiDB-lite"/>
    </source>
</evidence>
<evidence type="ECO:0000313" key="4">
    <source>
        <dbReference type="WBParaSite" id="PgR016_g049_t02"/>
    </source>
</evidence>
<accession>A0A915AUQ8</accession>
<evidence type="ECO:0000313" key="2">
    <source>
        <dbReference type="Proteomes" id="UP000887569"/>
    </source>
</evidence>
<keyword evidence="2" id="KW-1185">Reference proteome</keyword>
<feature type="region of interest" description="Disordered" evidence="1">
    <location>
        <begin position="1"/>
        <end position="26"/>
    </location>
</feature>
<dbReference type="AlphaFoldDB" id="A0A915AUQ8"/>